<reference evidence="12 13" key="1">
    <citation type="submission" date="2020-08" db="EMBL/GenBank/DDBJ databases">
        <title>Genomic Encyclopedia of Type Strains, Phase IV (KMG-V): Genome sequencing to study the core and pangenomes of soil and plant-associated prokaryotes.</title>
        <authorList>
            <person name="Whitman W."/>
        </authorList>
    </citation>
    <scope>NUCLEOTIDE SEQUENCE [LARGE SCALE GENOMIC DNA]</scope>
    <source>
        <strain evidence="12 13">SEMIA 4064</strain>
    </source>
</reference>
<name>A0A7W8XSQ9_9HYPH</name>
<evidence type="ECO:0000256" key="1">
    <source>
        <dbReference type="ARBA" id="ARBA00001917"/>
    </source>
</evidence>
<evidence type="ECO:0000259" key="11">
    <source>
        <dbReference type="Pfam" id="PF07992"/>
    </source>
</evidence>
<evidence type="ECO:0000256" key="3">
    <source>
        <dbReference type="ARBA" id="ARBA00011048"/>
    </source>
</evidence>
<dbReference type="GO" id="GO:0051536">
    <property type="term" value="F:iron-sulfur cluster binding"/>
    <property type="evidence" value="ECO:0007669"/>
    <property type="project" value="UniProtKB-KW"/>
</dbReference>
<evidence type="ECO:0000256" key="5">
    <source>
        <dbReference type="ARBA" id="ARBA00022643"/>
    </source>
</evidence>
<dbReference type="Gene3D" id="3.50.50.60">
    <property type="entry name" value="FAD/NAD(P)-binding domain"/>
    <property type="match status" value="1"/>
</dbReference>
<comment type="similarity">
    <text evidence="3">In the N-terminal section; belongs to the NADH:flavin oxidoreductase/NADH oxidase family.</text>
</comment>
<dbReference type="GO" id="GO:0033543">
    <property type="term" value="P:fatty acid beta-oxidation, unsaturated, even number, reductase/isomerase pathway"/>
    <property type="evidence" value="ECO:0007669"/>
    <property type="project" value="TreeGrafter"/>
</dbReference>
<dbReference type="CDD" id="cd04734">
    <property type="entry name" value="OYE_like_3_FMN"/>
    <property type="match status" value="1"/>
</dbReference>
<evidence type="ECO:0000256" key="2">
    <source>
        <dbReference type="ARBA" id="ARBA00001966"/>
    </source>
</evidence>
<dbReference type="PRINTS" id="PR00411">
    <property type="entry name" value="PNDRDTASEI"/>
</dbReference>
<dbReference type="Gene3D" id="3.20.20.70">
    <property type="entry name" value="Aldolase class I"/>
    <property type="match status" value="1"/>
</dbReference>
<keyword evidence="8" id="KW-0408">Iron</keyword>
<keyword evidence="5" id="KW-0288">FMN</keyword>
<dbReference type="PANTHER" id="PTHR42917:SF2">
    <property type="entry name" value="2,4-DIENOYL-COA REDUCTASE [(2E)-ENOYL-COA-PRODUCING]"/>
    <property type="match status" value="1"/>
</dbReference>
<dbReference type="SUPFAM" id="SSF51395">
    <property type="entry name" value="FMN-linked oxidoreductases"/>
    <property type="match status" value="1"/>
</dbReference>
<dbReference type="InterPro" id="IPR013785">
    <property type="entry name" value="Aldolase_TIM"/>
</dbReference>
<dbReference type="Pfam" id="PF07992">
    <property type="entry name" value="Pyr_redox_2"/>
    <property type="match status" value="1"/>
</dbReference>
<keyword evidence="4" id="KW-0285">Flavoprotein</keyword>
<dbReference type="Proteomes" id="UP000549882">
    <property type="component" value="Unassembled WGS sequence"/>
</dbReference>
<gene>
    <name evidence="12" type="ORF">GGD50_003512</name>
</gene>
<protein>
    <recommendedName>
        <fullName evidence="14">N-methylproline demethylase</fullName>
    </recommendedName>
</protein>
<dbReference type="InterPro" id="IPR001155">
    <property type="entry name" value="OxRdtase_FMN_N"/>
</dbReference>
<dbReference type="EMBL" id="JACHBI010000006">
    <property type="protein sequence ID" value="MBB5574883.1"/>
    <property type="molecule type" value="Genomic_DNA"/>
</dbReference>
<keyword evidence="9" id="KW-0411">Iron-sulfur</keyword>
<organism evidence="12 13">
    <name type="scientific">Rhizobium paranaense</name>
    <dbReference type="NCBI Taxonomy" id="1650438"/>
    <lineage>
        <taxon>Bacteria</taxon>
        <taxon>Pseudomonadati</taxon>
        <taxon>Pseudomonadota</taxon>
        <taxon>Alphaproteobacteria</taxon>
        <taxon>Hyphomicrobiales</taxon>
        <taxon>Rhizobiaceae</taxon>
        <taxon>Rhizobium/Agrobacterium group</taxon>
        <taxon>Rhizobium</taxon>
    </lineage>
</organism>
<keyword evidence="13" id="KW-1185">Reference proteome</keyword>
<comment type="cofactor">
    <cofactor evidence="1">
        <name>FMN</name>
        <dbReference type="ChEBI" id="CHEBI:58210"/>
    </cofactor>
</comment>
<evidence type="ECO:0000256" key="8">
    <source>
        <dbReference type="ARBA" id="ARBA00023004"/>
    </source>
</evidence>
<keyword evidence="6" id="KW-0479">Metal-binding</keyword>
<evidence type="ECO:0000256" key="6">
    <source>
        <dbReference type="ARBA" id="ARBA00022723"/>
    </source>
</evidence>
<dbReference type="GO" id="GO:0046872">
    <property type="term" value="F:metal ion binding"/>
    <property type="evidence" value="ECO:0007669"/>
    <property type="project" value="UniProtKB-KW"/>
</dbReference>
<dbReference type="GO" id="GO:0008670">
    <property type="term" value="F:2,4-dienoyl-CoA reductase (NADPH) activity"/>
    <property type="evidence" value="ECO:0007669"/>
    <property type="project" value="TreeGrafter"/>
</dbReference>
<dbReference type="PANTHER" id="PTHR42917">
    <property type="entry name" value="2,4-DIENOYL-COA REDUCTASE"/>
    <property type="match status" value="1"/>
</dbReference>
<dbReference type="InterPro" id="IPR023753">
    <property type="entry name" value="FAD/NAD-binding_dom"/>
</dbReference>
<feature type="domain" description="FAD/NAD(P)-binding" evidence="11">
    <location>
        <begin position="386"/>
        <end position="635"/>
    </location>
</feature>
<dbReference type="SUPFAM" id="SSF51905">
    <property type="entry name" value="FAD/NAD(P)-binding domain"/>
    <property type="match status" value="1"/>
</dbReference>
<dbReference type="Gene3D" id="3.40.50.720">
    <property type="entry name" value="NAD(P)-binding Rossmann-like Domain"/>
    <property type="match status" value="1"/>
</dbReference>
<accession>A0A7W8XSQ9</accession>
<comment type="caution">
    <text evidence="12">The sequence shown here is derived from an EMBL/GenBank/DDBJ whole genome shotgun (WGS) entry which is preliminary data.</text>
</comment>
<dbReference type="PRINTS" id="PR00368">
    <property type="entry name" value="FADPNR"/>
</dbReference>
<evidence type="ECO:0000313" key="13">
    <source>
        <dbReference type="Proteomes" id="UP000549882"/>
    </source>
</evidence>
<proteinExistence type="inferred from homology"/>
<dbReference type="RefSeq" id="WP_183938536.1">
    <property type="nucleotide sequence ID" value="NZ_JACHBI010000006.1"/>
</dbReference>
<dbReference type="InterPro" id="IPR051793">
    <property type="entry name" value="NADH:flavin_oxidoreductase"/>
</dbReference>
<feature type="domain" description="NADH:flavin oxidoreductase/NADH oxidase N-terminal" evidence="10">
    <location>
        <begin position="6"/>
        <end position="340"/>
    </location>
</feature>
<evidence type="ECO:0000256" key="7">
    <source>
        <dbReference type="ARBA" id="ARBA00023002"/>
    </source>
</evidence>
<dbReference type="Pfam" id="PF00724">
    <property type="entry name" value="Oxidored_FMN"/>
    <property type="match status" value="1"/>
</dbReference>
<dbReference type="AlphaFoldDB" id="A0A7W8XSQ9"/>
<sequence>MSNDPLLQPYQLKHLTLRNRIIVTSHEPAYPEDGMPKERYRAYTVERAKGGVALTMTAGSAAVSRDSPPVFNNLLAYKDEIVPWVREMTDAVHEQGAAIMIQLTHLGRRTRWDKGDWLPVVAPSHHREASHRAFPKKIEDWDIERIIKDFADAAERMKAGGMDGVELEAYGHLIDQFASPLTNELEAPYGGSLENRMRFCFDVFKAMRERVGDDFILGVRYTADECLPGGTSKADGIEISKRLKESGLIDYLNIIRGHIDTDPGLTDVIPIQGMANSPHLDFAGEIRAATNFPTFHAAKIPDVATARHAIAAGKVDMVGMTRAHMTDPHIVRKIIEKREEDIRPCVGANYCLDRIYQGGMAFCIHNAATGREQTMPHIVAKAEVRKKVVVVGAGPAGLEAARVAGERGHDVVVFEAAPNAGGQIRLTAQSERRREMISIIDWRMSQCEKYGVRFHFNTWAETETVTAENPDVVIIATGGLPHTDVLSKGNELVVSSWDIISGDVKPGTNVLIFDDAGDHAGLQAAEFLAKAGAKVEIMTPDRSFAPEVMAMNLVPYMRSLQKLDVTFTVTFRLESAEKNGNQIVAHVGSDYGGVSKQRLVDQIVVNHGTIPLDELYFELKPLSSNLGEISHDELLAGKPQSVNRNPEGKFQLFRIGDAVAARNTHAAIYDGLRIAKDI</sequence>
<evidence type="ECO:0000256" key="9">
    <source>
        <dbReference type="ARBA" id="ARBA00023014"/>
    </source>
</evidence>
<evidence type="ECO:0000259" key="10">
    <source>
        <dbReference type="Pfam" id="PF00724"/>
    </source>
</evidence>
<keyword evidence="7" id="KW-0560">Oxidoreductase</keyword>
<dbReference type="InterPro" id="IPR036188">
    <property type="entry name" value="FAD/NAD-bd_sf"/>
</dbReference>
<comment type="cofactor">
    <cofactor evidence="2">
        <name>[4Fe-4S] cluster</name>
        <dbReference type="ChEBI" id="CHEBI:49883"/>
    </cofactor>
</comment>
<dbReference type="GO" id="GO:0010181">
    <property type="term" value="F:FMN binding"/>
    <property type="evidence" value="ECO:0007669"/>
    <property type="project" value="InterPro"/>
</dbReference>
<evidence type="ECO:0000256" key="4">
    <source>
        <dbReference type="ARBA" id="ARBA00022630"/>
    </source>
</evidence>
<evidence type="ECO:0008006" key="14">
    <source>
        <dbReference type="Google" id="ProtNLM"/>
    </source>
</evidence>
<evidence type="ECO:0000313" key="12">
    <source>
        <dbReference type="EMBL" id="MBB5574883.1"/>
    </source>
</evidence>